<dbReference type="EMBL" id="BKAL01000005">
    <property type="protein sequence ID" value="GEP69021.1"/>
    <property type="molecule type" value="Genomic_DNA"/>
</dbReference>
<comment type="caution">
    <text evidence="3">The sequence shown here is derived from an EMBL/GenBank/DDBJ whole genome shotgun (WGS) entry which is preliminary data.</text>
</comment>
<keyword evidence="2" id="KW-0472">Membrane</keyword>
<feature type="transmembrane region" description="Helical" evidence="2">
    <location>
        <begin position="29"/>
        <end position="47"/>
    </location>
</feature>
<reference evidence="3 4" key="1">
    <citation type="submission" date="2019-07" db="EMBL/GenBank/DDBJ databases">
        <title>Whole genome shotgun sequence of Cellulomonas soli NBRC 109434.</title>
        <authorList>
            <person name="Hosoyama A."/>
            <person name="Uohara A."/>
            <person name="Ohji S."/>
            <person name="Ichikawa N."/>
        </authorList>
    </citation>
    <scope>NUCLEOTIDE SEQUENCE [LARGE SCALE GENOMIC DNA]</scope>
    <source>
        <strain evidence="3 4">NBRC 109434</strain>
    </source>
</reference>
<feature type="transmembrane region" description="Helical" evidence="2">
    <location>
        <begin position="141"/>
        <end position="163"/>
    </location>
</feature>
<feature type="region of interest" description="Disordered" evidence="1">
    <location>
        <begin position="1"/>
        <end position="20"/>
    </location>
</feature>
<dbReference type="RefSeq" id="WP_146952787.1">
    <property type="nucleotide sequence ID" value="NZ_BAABBJ010000003.1"/>
</dbReference>
<sequence>MTNSTHAGPAAPPVKSRVPETVPSTADRAALVAVWALPLLAVALKVAVPGWVLLFLVVGSPIVLALLVSGLVTFTSTFRRRSRVRATHGQVPTLYRALAWVWGSAWVLAAFVVADAGDIGPMRSPLTVVAGLGEPDWYPTFQGLVLSLCITVVISAPLVTWIARARASAVARPA</sequence>
<accession>A0A512PCU3</accession>
<dbReference type="AlphaFoldDB" id="A0A512PCU3"/>
<protein>
    <submittedName>
        <fullName evidence="3">Uncharacterized protein</fullName>
    </submittedName>
</protein>
<feature type="transmembrane region" description="Helical" evidence="2">
    <location>
        <begin position="53"/>
        <end position="74"/>
    </location>
</feature>
<name>A0A512PCU3_9CELL</name>
<feature type="transmembrane region" description="Helical" evidence="2">
    <location>
        <begin position="94"/>
        <end position="114"/>
    </location>
</feature>
<evidence type="ECO:0000313" key="4">
    <source>
        <dbReference type="Proteomes" id="UP000321798"/>
    </source>
</evidence>
<evidence type="ECO:0000313" key="3">
    <source>
        <dbReference type="EMBL" id="GEP69021.1"/>
    </source>
</evidence>
<evidence type="ECO:0000256" key="2">
    <source>
        <dbReference type="SAM" id="Phobius"/>
    </source>
</evidence>
<keyword evidence="4" id="KW-1185">Reference proteome</keyword>
<keyword evidence="2" id="KW-0812">Transmembrane</keyword>
<proteinExistence type="predicted"/>
<evidence type="ECO:0000256" key="1">
    <source>
        <dbReference type="SAM" id="MobiDB-lite"/>
    </source>
</evidence>
<dbReference type="Proteomes" id="UP000321798">
    <property type="component" value="Unassembled WGS sequence"/>
</dbReference>
<keyword evidence="2" id="KW-1133">Transmembrane helix</keyword>
<gene>
    <name evidence="3" type="ORF">CSO01_17360</name>
</gene>
<organism evidence="3 4">
    <name type="scientific">Cellulomonas soli</name>
    <dbReference type="NCBI Taxonomy" id="931535"/>
    <lineage>
        <taxon>Bacteria</taxon>
        <taxon>Bacillati</taxon>
        <taxon>Actinomycetota</taxon>
        <taxon>Actinomycetes</taxon>
        <taxon>Micrococcales</taxon>
        <taxon>Cellulomonadaceae</taxon>
        <taxon>Cellulomonas</taxon>
    </lineage>
</organism>